<gene>
    <name evidence="1" type="ORF">EDS130_LOCUS42759</name>
</gene>
<proteinExistence type="predicted"/>
<organism evidence="1 2">
    <name type="scientific">Adineta ricciae</name>
    <name type="common">Rotifer</name>
    <dbReference type="NCBI Taxonomy" id="249248"/>
    <lineage>
        <taxon>Eukaryota</taxon>
        <taxon>Metazoa</taxon>
        <taxon>Spiralia</taxon>
        <taxon>Gnathifera</taxon>
        <taxon>Rotifera</taxon>
        <taxon>Eurotatoria</taxon>
        <taxon>Bdelloidea</taxon>
        <taxon>Adinetida</taxon>
        <taxon>Adinetidae</taxon>
        <taxon>Adineta</taxon>
    </lineage>
</organism>
<evidence type="ECO:0000313" key="2">
    <source>
        <dbReference type="Proteomes" id="UP000663852"/>
    </source>
</evidence>
<name>A0A815THI1_ADIRI</name>
<dbReference type="OrthoDB" id="10020456at2759"/>
<protein>
    <submittedName>
        <fullName evidence="1">Uncharacterized protein</fullName>
    </submittedName>
</protein>
<comment type="caution">
    <text evidence="1">The sequence shown here is derived from an EMBL/GenBank/DDBJ whole genome shotgun (WGS) entry which is preliminary data.</text>
</comment>
<accession>A0A815THI1</accession>
<dbReference type="AlphaFoldDB" id="A0A815THI1"/>
<dbReference type="EMBL" id="CAJNOJ010000645">
    <property type="protein sequence ID" value="CAF1503108.1"/>
    <property type="molecule type" value="Genomic_DNA"/>
</dbReference>
<reference evidence="1" key="1">
    <citation type="submission" date="2021-02" db="EMBL/GenBank/DDBJ databases">
        <authorList>
            <person name="Nowell W R."/>
        </authorList>
    </citation>
    <scope>NUCLEOTIDE SEQUENCE</scope>
</reference>
<dbReference type="Proteomes" id="UP000663852">
    <property type="component" value="Unassembled WGS sequence"/>
</dbReference>
<sequence>MEQNEMNRNEQAISSILTFDELRKLKITSTDLLEWSSPIDIVEHYEHFLQTNQSSTRNQFYNCTLPWFGPICQYKFIVNESFSYFLQVRHDISQPFEKETATITCYVHLRCEILPSLICLDWREICDGKIDC</sequence>
<evidence type="ECO:0000313" key="1">
    <source>
        <dbReference type="EMBL" id="CAF1503108.1"/>
    </source>
</evidence>